<evidence type="ECO:0000259" key="6">
    <source>
        <dbReference type="Pfam" id="PF13664"/>
    </source>
</evidence>
<sequence length="179" mass="19222">MGFFSPAPYHILSYGTLLGTTFFHTFVGGIVSYQVLARPQFSALMAKLFPVYFTMQTALPAVMILTYPASSNPFGTVGGIHGVLHPSNRWTVLVPLASAALSALANLAVVGPATTKCMDERKIQERKDGKKAYDSPPHSQEMQALNKKFSMLHGVSSLLNLGTFIASVVYGVTLAGRLA</sequence>
<keyword evidence="4 5" id="KW-0472">Membrane</keyword>
<dbReference type="GO" id="GO:0016020">
    <property type="term" value="C:membrane"/>
    <property type="evidence" value="ECO:0007669"/>
    <property type="project" value="UniProtKB-SubCell"/>
</dbReference>
<feature type="transmembrane region" description="Helical" evidence="5">
    <location>
        <begin position="12"/>
        <end position="36"/>
    </location>
</feature>
<dbReference type="Proteomes" id="UP001302126">
    <property type="component" value="Unassembled WGS sequence"/>
</dbReference>
<keyword evidence="3 5" id="KW-1133">Transmembrane helix</keyword>
<organism evidence="7 8">
    <name type="scientific">Podospora australis</name>
    <dbReference type="NCBI Taxonomy" id="1536484"/>
    <lineage>
        <taxon>Eukaryota</taxon>
        <taxon>Fungi</taxon>
        <taxon>Dikarya</taxon>
        <taxon>Ascomycota</taxon>
        <taxon>Pezizomycotina</taxon>
        <taxon>Sordariomycetes</taxon>
        <taxon>Sordariomycetidae</taxon>
        <taxon>Sordariales</taxon>
        <taxon>Podosporaceae</taxon>
        <taxon>Podospora</taxon>
    </lineage>
</organism>
<keyword evidence="2 5" id="KW-0812">Transmembrane</keyword>
<gene>
    <name evidence="7" type="ORF">QBC35DRAFT_386975</name>
</gene>
<dbReference type="PANTHER" id="PTHR23241">
    <property type="entry name" value="LATE EMBRYOGENESIS ABUNDANT PLANTS LEA-RELATED"/>
    <property type="match status" value="1"/>
</dbReference>
<feature type="transmembrane region" description="Helical" evidence="5">
    <location>
        <begin position="90"/>
        <end position="113"/>
    </location>
</feature>
<dbReference type="EMBL" id="MU864421">
    <property type="protein sequence ID" value="KAK4186559.1"/>
    <property type="molecule type" value="Genomic_DNA"/>
</dbReference>
<dbReference type="InterPro" id="IPR025423">
    <property type="entry name" value="TMEM205-like"/>
</dbReference>
<evidence type="ECO:0000256" key="2">
    <source>
        <dbReference type="ARBA" id="ARBA00022692"/>
    </source>
</evidence>
<feature type="transmembrane region" description="Helical" evidence="5">
    <location>
        <begin position="151"/>
        <end position="172"/>
    </location>
</feature>
<name>A0AAN6WR02_9PEZI</name>
<evidence type="ECO:0000256" key="4">
    <source>
        <dbReference type="ARBA" id="ARBA00023136"/>
    </source>
</evidence>
<reference evidence="7" key="1">
    <citation type="journal article" date="2023" name="Mol. Phylogenet. Evol.">
        <title>Genome-scale phylogeny and comparative genomics of the fungal order Sordariales.</title>
        <authorList>
            <person name="Hensen N."/>
            <person name="Bonometti L."/>
            <person name="Westerberg I."/>
            <person name="Brannstrom I.O."/>
            <person name="Guillou S."/>
            <person name="Cros-Aarteil S."/>
            <person name="Calhoun S."/>
            <person name="Haridas S."/>
            <person name="Kuo A."/>
            <person name="Mondo S."/>
            <person name="Pangilinan J."/>
            <person name="Riley R."/>
            <person name="LaButti K."/>
            <person name="Andreopoulos B."/>
            <person name="Lipzen A."/>
            <person name="Chen C."/>
            <person name="Yan M."/>
            <person name="Daum C."/>
            <person name="Ng V."/>
            <person name="Clum A."/>
            <person name="Steindorff A."/>
            <person name="Ohm R.A."/>
            <person name="Martin F."/>
            <person name="Silar P."/>
            <person name="Natvig D.O."/>
            <person name="Lalanne C."/>
            <person name="Gautier V."/>
            <person name="Ament-Velasquez S.L."/>
            <person name="Kruys A."/>
            <person name="Hutchinson M.I."/>
            <person name="Powell A.J."/>
            <person name="Barry K."/>
            <person name="Miller A.N."/>
            <person name="Grigoriev I.V."/>
            <person name="Debuchy R."/>
            <person name="Gladieux P."/>
            <person name="Hiltunen Thoren M."/>
            <person name="Johannesson H."/>
        </authorList>
    </citation>
    <scope>NUCLEOTIDE SEQUENCE</scope>
    <source>
        <strain evidence="7">PSN309</strain>
    </source>
</reference>
<comment type="caution">
    <text evidence="7">The sequence shown here is derived from an EMBL/GenBank/DDBJ whole genome shotgun (WGS) entry which is preliminary data.</text>
</comment>
<comment type="subcellular location">
    <subcellularLocation>
        <location evidence="1">Membrane</location>
    </subcellularLocation>
</comment>
<dbReference type="Pfam" id="PF13664">
    <property type="entry name" value="DUF4149"/>
    <property type="match status" value="1"/>
</dbReference>
<accession>A0AAN6WR02</accession>
<proteinExistence type="predicted"/>
<feature type="domain" description="TMEM205-like" evidence="6">
    <location>
        <begin position="12"/>
        <end position="122"/>
    </location>
</feature>
<protein>
    <recommendedName>
        <fullName evidence="6">TMEM205-like domain-containing protein</fullName>
    </recommendedName>
</protein>
<evidence type="ECO:0000313" key="8">
    <source>
        <dbReference type="Proteomes" id="UP001302126"/>
    </source>
</evidence>
<feature type="transmembrane region" description="Helical" evidence="5">
    <location>
        <begin position="48"/>
        <end position="70"/>
    </location>
</feature>
<evidence type="ECO:0000256" key="3">
    <source>
        <dbReference type="ARBA" id="ARBA00022989"/>
    </source>
</evidence>
<evidence type="ECO:0000256" key="5">
    <source>
        <dbReference type="SAM" id="Phobius"/>
    </source>
</evidence>
<reference evidence="7" key="2">
    <citation type="submission" date="2023-05" db="EMBL/GenBank/DDBJ databases">
        <authorList>
            <consortium name="Lawrence Berkeley National Laboratory"/>
            <person name="Steindorff A."/>
            <person name="Hensen N."/>
            <person name="Bonometti L."/>
            <person name="Westerberg I."/>
            <person name="Brannstrom I.O."/>
            <person name="Guillou S."/>
            <person name="Cros-Aarteil S."/>
            <person name="Calhoun S."/>
            <person name="Haridas S."/>
            <person name="Kuo A."/>
            <person name="Mondo S."/>
            <person name="Pangilinan J."/>
            <person name="Riley R."/>
            <person name="Labutti K."/>
            <person name="Andreopoulos B."/>
            <person name="Lipzen A."/>
            <person name="Chen C."/>
            <person name="Yanf M."/>
            <person name="Daum C."/>
            <person name="Ng V."/>
            <person name="Clum A."/>
            <person name="Ohm R."/>
            <person name="Martin F."/>
            <person name="Silar P."/>
            <person name="Natvig D."/>
            <person name="Lalanne C."/>
            <person name="Gautier V."/>
            <person name="Ament-Velasquez S.L."/>
            <person name="Kruys A."/>
            <person name="Hutchinson M.I."/>
            <person name="Powell A.J."/>
            <person name="Barry K."/>
            <person name="Miller A.N."/>
            <person name="Grigoriev I.V."/>
            <person name="Debuchy R."/>
            <person name="Gladieux P."/>
            <person name="Thoren M.H."/>
            <person name="Johannesson H."/>
        </authorList>
    </citation>
    <scope>NUCLEOTIDE SEQUENCE</scope>
    <source>
        <strain evidence="7">PSN309</strain>
    </source>
</reference>
<keyword evidence="8" id="KW-1185">Reference proteome</keyword>
<evidence type="ECO:0000256" key="1">
    <source>
        <dbReference type="ARBA" id="ARBA00004370"/>
    </source>
</evidence>
<dbReference type="PANTHER" id="PTHR23241:SF106">
    <property type="entry name" value="DUF4149 DOMAIN-CONTAINING PROTEIN"/>
    <property type="match status" value="1"/>
</dbReference>
<dbReference type="AlphaFoldDB" id="A0AAN6WR02"/>
<dbReference type="InterPro" id="IPR053009">
    <property type="entry name" value="Xanthocillin_Biosynth-Assoc"/>
</dbReference>
<evidence type="ECO:0000313" key="7">
    <source>
        <dbReference type="EMBL" id="KAK4186559.1"/>
    </source>
</evidence>